<name>A0A645IEI0_9ZZZZ</name>
<comment type="caution">
    <text evidence="1">The sequence shown here is derived from an EMBL/GenBank/DDBJ whole genome shotgun (WGS) entry which is preliminary data.</text>
</comment>
<dbReference type="EMBL" id="VSSQ01113234">
    <property type="protein sequence ID" value="MPN49731.1"/>
    <property type="molecule type" value="Genomic_DNA"/>
</dbReference>
<evidence type="ECO:0000313" key="1">
    <source>
        <dbReference type="EMBL" id="MPN49731.1"/>
    </source>
</evidence>
<protein>
    <submittedName>
        <fullName evidence="1">Uncharacterized protein</fullName>
    </submittedName>
</protein>
<gene>
    <name evidence="1" type="ORF">SDC9_197353</name>
</gene>
<dbReference type="AlphaFoldDB" id="A0A645IEI0"/>
<accession>A0A645IEI0</accession>
<organism evidence="1">
    <name type="scientific">bioreactor metagenome</name>
    <dbReference type="NCBI Taxonomy" id="1076179"/>
    <lineage>
        <taxon>unclassified sequences</taxon>
        <taxon>metagenomes</taxon>
        <taxon>ecological metagenomes</taxon>
    </lineage>
</organism>
<reference evidence="1" key="1">
    <citation type="submission" date="2019-08" db="EMBL/GenBank/DDBJ databases">
        <authorList>
            <person name="Kucharzyk K."/>
            <person name="Murdoch R.W."/>
            <person name="Higgins S."/>
            <person name="Loffler F."/>
        </authorList>
    </citation>
    <scope>NUCLEOTIDE SEQUENCE</scope>
</reference>
<sequence>MAAGCKHAVIAETELQLIEVQLGTDINVSDKHKYEFPF</sequence>
<proteinExistence type="predicted"/>